<reference evidence="1" key="1">
    <citation type="journal article" date="2014" name="Int. J. Syst. Evol. Microbiol.">
        <title>Complete genome sequence of Corynebacterium casei LMG S-19264T (=DSM 44701T), isolated from a smear-ripened cheese.</title>
        <authorList>
            <consortium name="US DOE Joint Genome Institute (JGI-PGF)"/>
            <person name="Walter F."/>
            <person name="Albersmeier A."/>
            <person name="Kalinowski J."/>
            <person name="Ruckert C."/>
        </authorList>
    </citation>
    <scope>NUCLEOTIDE SEQUENCE</scope>
    <source>
        <strain evidence="1">JCM 4346</strain>
    </source>
</reference>
<sequence length="72" mass="8167">MQIKEVGWDGGAGHYGCQSEQARWAAEQYICRTRGVQARVAVTIKVRNAHEMRLWWDAQVPDRLPWDGGQAA</sequence>
<dbReference type="EMBL" id="BMSX01000013">
    <property type="protein sequence ID" value="GGR31413.1"/>
    <property type="molecule type" value="Genomic_DNA"/>
</dbReference>
<name>A0A918FCU0_9ACTN</name>
<dbReference type="Proteomes" id="UP000658320">
    <property type="component" value="Unassembled WGS sequence"/>
</dbReference>
<organism evidence="1 2">
    <name type="scientific">Streptomyces aurantiogriseus</name>
    <dbReference type="NCBI Taxonomy" id="66870"/>
    <lineage>
        <taxon>Bacteria</taxon>
        <taxon>Bacillati</taxon>
        <taxon>Actinomycetota</taxon>
        <taxon>Actinomycetes</taxon>
        <taxon>Kitasatosporales</taxon>
        <taxon>Streptomycetaceae</taxon>
        <taxon>Streptomyces</taxon>
    </lineage>
</organism>
<evidence type="ECO:0000313" key="1">
    <source>
        <dbReference type="EMBL" id="GGR31413.1"/>
    </source>
</evidence>
<proteinExistence type="predicted"/>
<reference evidence="1" key="2">
    <citation type="submission" date="2020-09" db="EMBL/GenBank/DDBJ databases">
        <authorList>
            <person name="Sun Q."/>
            <person name="Ohkuma M."/>
        </authorList>
    </citation>
    <scope>NUCLEOTIDE SEQUENCE</scope>
    <source>
        <strain evidence="1">JCM 4346</strain>
    </source>
</reference>
<protein>
    <submittedName>
        <fullName evidence="1">Uncharacterized protein</fullName>
    </submittedName>
</protein>
<dbReference type="AlphaFoldDB" id="A0A918FCU0"/>
<gene>
    <name evidence="1" type="ORF">GCM10010251_54550</name>
</gene>
<accession>A0A918FCU0</accession>
<evidence type="ECO:0000313" key="2">
    <source>
        <dbReference type="Proteomes" id="UP000658320"/>
    </source>
</evidence>
<keyword evidence="2" id="KW-1185">Reference proteome</keyword>
<comment type="caution">
    <text evidence="1">The sequence shown here is derived from an EMBL/GenBank/DDBJ whole genome shotgun (WGS) entry which is preliminary data.</text>
</comment>